<name>A0A6A4SP95_SCOMX</name>
<dbReference type="AlphaFoldDB" id="A0A6A4SP95"/>
<feature type="region of interest" description="Disordered" evidence="1">
    <location>
        <begin position="195"/>
        <end position="271"/>
    </location>
</feature>
<sequence length="369" mass="41685">MVTEQRHPSGMRFALHALFVYWHGSLIHWCFVDLSVFKEELLLLLVMEQQSQDTAGGAQSVKEEEEETLADEAAPGSEEEDDESLPHSEVLDIFEEGLARLVQDPLLCDLPIQVTLEEVNSQIALEYGQAMTVRVLKADGEIMLLSGFIMTSPDSDLSNTSTKLKDVSLASQQLLERKKFQCVFQELKKRVEFGRTEEAASNQHKSDAIDDKLEQRSERQAELQKSHDTVLRDSEKKTSIKSESQFPCGRSLLRHTSKGDSGCGKPPTVSVQDTVPRVSSVHHDGDFQLHQQCHLAVVFHNSGDRMHGWLLPPSLLHRSVQIHHSQVSKVSHVDYNHQTALREKNEGDTGHHLMRKLYFISLVLIDFCM</sequence>
<accession>A0A6A4SP95</accession>
<protein>
    <submittedName>
        <fullName evidence="2">Uncharacterized protein</fullName>
    </submittedName>
</protein>
<dbReference type="EMBL" id="VEVO01000013">
    <property type="protein sequence ID" value="KAF0032874.1"/>
    <property type="molecule type" value="Genomic_DNA"/>
</dbReference>
<evidence type="ECO:0000313" key="3">
    <source>
        <dbReference type="Proteomes" id="UP000438429"/>
    </source>
</evidence>
<reference evidence="2 3" key="1">
    <citation type="submission" date="2019-06" db="EMBL/GenBank/DDBJ databases">
        <title>Draft genomes of female and male turbot (Scophthalmus maximus).</title>
        <authorList>
            <person name="Xu H."/>
            <person name="Xu X.-W."/>
            <person name="Shao C."/>
            <person name="Chen S."/>
        </authorList>
    </citation>
    <scope>NUCLEOTIDE SEQUENCE [LARGE SCALE GENOMIC DNA]</scope>
    <source>
        <strain evidence="2">Ysfricsl-2016a</strain>
        <tissue evidence="2">Blood</tissue>
    </source>
</reference>
<evidence type="ECO:0000256" key="1">
    <source>
        <dbReference type="SAM" id="MobiDB-lite"/>
    </source>
</evidence>
<evidence type="ECO:0000313" key="2">
    <source>
        <dbReference type="EMBL" id="KAF0032874.1"/>
    </source>
</evidence>
<proteinExistence type="predicted"/>
<comment type="caution">
    <text evidence="2">The sequence shown here is derived from an EMBL/GenBank/DDBJ whole genome shotgun (WGS) entry which is preliminary data.</text>
</comment>
<feature type="region of interest" description="Disordered" evidence="1">
    <location>
        <begin position="54"/>
        <end position="86"/>
    </location>
</feature>
<dbReference type="Proteomes" id="UP000438429">
    <property type="component" value="Unassembled WGS sequence"/>
</dbReference>
<gene>
    <name evidence="2" type="ORF">F2P81_015164</name>
</gene>
<feature type="compositionally biased region" description="Basic and acidic residues" evidence="1">
    <location>
        <begin position="195"/>
        <end position="240"/>
    </location>
</feature>
<organism evidence="2 3">
    <name type="scientific">Scophthalmus maximus</name>
    <name type="common">Turbot</name>
    <name type="synonym">Psetta maxima</name>
    <dbReference type="NCBI Taxonomy" id="52904"/>
    <lineage>
        <taxon>Eukaryota</taxon>
        <taxon>Metazoa</taxon>
        <taxon>Chordata</taxon>
        <taxon>Craniata</taxon>
        <taxon>Vertebrata</taxon>
        <taxon>Euteleostomi</taxon>
        <taxon>Actinopterygii</taxon>
        <taxon>Neopterygii</taxon>
        <taxon>Teleostei</taxon>
        <taxon>Neoteleostei</taxon>
        <taxon>Acanthomorphata</taxon>
        <taxon>Carangaria</taxon>
        <taxon>Pleuronectiformes</taxon>
        <taxon>Pleuronectoidei</taxon>
        <taxon>Scophthalmidae</taxon>
        <taxon>Scophthalmus</taxon>
    </lineage>
</organism>